<accession>A0A1J4JPA5</accession>
<dbReference type="VEuPathDB" id="TrichDB:TRFO_34558"/>
<dbReference type="Proteomes" id="UP000179807">
    <property type="component" value="Unassembled WGS sequence"/>
</dbReference>
<dbReference type="AlphaFoldDB" id="A0A1J4JPA5"/>
<keyword evidence="2" id="KW-1185">Reference proteome</keyword>
<dbReference type="GeneID" id="94844431"/>
<organism evidence="1 2">
    <name type="scientific">Tritrichomonas foetus</name>
    <dbReference type="NCBI Taxonomy" id="1144522"/>
    <lineage>
        <taxon>Eukaryota</taxon>
        <taxon>Metamonada</taxon>
        <taxon>Parabasalia</taxon>
        <taxon>Tritrichomonadida</taxon>
        <taxon>Tritrichomonadidae</taxon>
        <taxon>Tritrichomonas</taxon>
    </lineage>
</organism>
<name>A0A1J4JPA5_9EUKA</name>
<evidence type="ECO:0000313" key="2">
    <source>
        <dbReference type="Proteomes" id="UP000179807"/>
    </source>
</evidence>
<reference evidence="1" key="1">
    <citation type="submission" date="2016-10" db="EMBL/GenBank/DDBJ databases">
        <authorList>
            <person name="Benchimol M."/>
            <person name="Almeida L.G."/>
            <person name="Vasconcelos A.T."/>
            <person name="Perreira-Neves A."/>
            <person name="Rosa I.A."/>
            <person name="Tasca T."/>
            <person name="Bogo M.R."/>
            <person name="de Souza W."/>
        </authorList>
    </citation>
    <scope>NUCLEOTIDE SEQUENCE [LARGE SCALE GENOMIC DNA]</scope>
    <source>
        <strain evidence="1">K</strain>
    </source>
</reference>
<dbReference type="EMBL" id="MLAK01001024">
    <property type="protein sequence ID" value="OHS99108.1"/>
    <property type="molecule type" value="Genomic_DNA"/>
</dbReference>
<dbReference type="RefSeq" id="XP_068352245.1">
    <property type="nucleotide sequence ID" value="XM_068509727.1"/>
</dbReference>
<evidence type="ECO:0000313" key="1">
    <source>
        <dbReference type="EMBL" id="OHS99108.1"/>
    </source>
</evidence>
<protein>
    <submittedName>
        <fullName evidence="1">Uncharacterized protein</fullName>
    </submittedName>
</protein>
<gene>
    <name evidence="1" type="ORF">TRFO_34558</name>
</gene>
<comment type="caution">
    <text evidence="1">The sequence shown here is derived from an EMBL/GenBank/DDBJ whole genome shotgun (WGS) entry which is preliminary data.</text>
</comment>
<dbReference type="OrthoDB" id="10263582at2759"/>
<sequence>MMNKHDGIPLLWDQLKQHIQPAEVDMYARRIGLARITRNEEANSEKETLLQMQNAIQSDINEEIDRKNPSLLNTYQRQSAIERAIKFLDSLRQQGHFVDPDNPNDSQMIKYLKYAKTKRPNSYQISQQKRPLTPLSLKKEMDLNESIAEVQTLMDEEFSQLTKEINEIRVKLFSSCDELQEVKNLELPSTDSIEAFNKKLQTQEVVVKQMRNSARKSSSVARLRDAVHMNRAWE</sequence>
<proteinExistence type="predicted"/>